<gene>
    <name evidence="2" type="ORF">EXIGLDRAFT_838591</name>
</gene>
<reference evidence="2 3" key="1">
    <citation type="journal article" date="2016" name="Mol. Biol. Evol.">
        <title>Comparative Genomics of Early-Diverging Mushroom-Forming Fungi Provides Insights into the Origins of Lignocellulose Decay Capabilities.</title>
        <authorList>
            <person name="Nagy L.G."/>
            <person name="Riley R."/>
            <person name="Tritt A."/>
            <person name="Adam C."/>
            <person name="Daum C."/>
            <person name="Floudas D."/>
            <person name="Sun H."/>
            <person name="Yadav J.S."/>
            <person name="Pangilinan J."/>
            <person name="Larsson K.H."/>
            <person name="Matsuura K."/>
            <person name="Barry K."/>
            <person name="Labutti K."/>
            <person name="Kuo R."/>
            <person name="Ohm R.A."/>
            <person name="Bhattacharya S.S."/>
            <person name="Shirouzu T."/>
            <person name="Yoshinaga Y."/>
            <person name="Martin F.M."/>
            <person name="Grigoriev I.V."/>
            <person name="Hibbett D.S."/>
        </authorList>
    </citation>
    <scope>NUCLEOTIDE SEQUENCE [LARGE SCALE GENOMIC DNA]</scope>
    <source>
        <strain evidence="2 3">HHB12029</strain>
    </source>
</reference>
<evidence type="ECO:0000256" key="1">
    <source>
        <dbReference type="SAM" id="MobiDB-lite"/>
    </source>
</evidence>
<dbReference type="EMBL" id="KV426075">
    <property type="protein sequence ID" value="KZV89339.1"/>
    <property type="molecule type" value="Genomic_DNA"/>
</dbReference>
<dbReference type="Proteomes" id="UP000077266">
    <property type="component" value="Unassembled WGS sequence"/>
</dbReference>
<accession>A0A166A7T0</accession>
<sequence>MITSHRLIPHHTLDGRSPDDDTRAGNALVLHSSPEKLNGDSRPTHNGVNDDSAYALSEVDVNDERVLATDGSQAWACLRRVQLQAAPASFAKEMLMCQARVVVPFVDGTNVDGDVNRDETGAPHCVVVHFAPSEGEPQDEAVGHEEFVVFAQATKGSNNALVFDFNDTLFQPSARGDIHYTVFSIDAAKRNRPVVAECRGSPFPPLRD</sequence>
<evidence type="ECO:0000313" key="3">
    <source>
        <dbReference type="Proteomes" id="UP000077266"/>
    </source>
</evidence>
<dbReference type="InParanoid" id="A0A166A7T0"/>
<proteinExistence type="predicted"/>
<feature type="region of interest" description="Disordered" evidence="1">
    <location>
        <begin position="1"/>
        <end position="26"/>
    </location>
</feature>
<protein>
    <submittedName>
        <fullName evidence="2">Uncharacterized protein</fullName>
    </submittedName>
</protein>
<evidence type="ECO:0000313" key="2">
    <source>
        <dbReference type="EMBL" id="KZV89339.1"/>
    </source>
</evidence>
<keyword evidence="3" id="KW-1185">Reference proteome</keyword>
<dbReference type="AlphaFoldDB" id="A0A166A7T0"/>
<name>A0A166A7T0_EXIGL</name>
<organism evidence="2 3">
    <name type="scientific">Exidia glandulosa HHB12029</name>
    <dbReference type="NCBI Taxonomy" id="1314781"/>
    <lineage>
        <taxon>Eukaryota</taxon>
        <taxon>Fungi</taxon>
        <taxon>Dikarya</taxon>
        <taxon>Basidiomycota</taxon>
        <taxon>Agaricomycotina</taxon>
        <taxon>Agaricomycetes</taxon>
        <taxon>Auriculariales</taxon>
        <taxon>Exidiaceae</taxon>
        <taxon>Exidia</taxon>
    </lineage>
</organism>
<feature type="compositionally biased region" description="Basic and acidic residues" evidence="1">
    <location>
        <begin position="11"/>
        <end position="23"/>
    </location>
</feature>